<gene>
    <name evidence="3" type="primary">coaE</name>
    <name evidence="5" type="ORF">DF196_07095</name>
</gene>
<dbReference type="GO" id="GO:0005737">
    <property type="term" value="C:cytoplasm"/>
    <property type="evidence" value="ECO:0007669"/>
    <property type="project" value="UniProtKB-SubCell"/>
</dbReference>
<dbReference type="GO" id="GO:0005524">
    <property type="term" value="F:ATP binding"/>
    <property type="evidence" value="ECO:0007669"/>
    <property type="project" value="UniProtKB-UniRule"/>
</dbReference>
<feature type="binding site" evidence="3">
    <location>
        <begin position="14"/>
        <end position="19"/>
    </location>
    <ligand>
        <name>ATP</name>
        <dbReference type="ChEBI" id="CHEBI:30616"/>
    </ligand>
</feature>
<comment type="catalytic activity">
    <reaction evidence="3">
        <text>3'-dephospho-CoA + ATP = ADP + CoA + H(+)</text>
        <dbReference type="Rhea" id="RHEA:18245"/>
        <dbReference type="ChEBI" id="CHEBI:15378"/>
        <dbReference type="ChEBI" id="CHEBI:30616"/>
        <dbReference type="ChEBI" id="CHEBI:57287"/>
        <dbReference type="ChEBI" id="CHEBI:57328"/>
        <dbReference type="ChEBI" id="CHEBI:456216"/>
        <dbReference type="EC" id="2.7.1.24"/>
    </reaction>
</comment>
<keyword evidence="1 3" id="KW-0547">Nucleotide-binding</keyword>
<dbReference type="PANTHER" id="PTHR10695:SF46">
    <property type="entry name" value="BIFUNCTIONAL COENZYME A SYNTHASE-RELATED"/>
    <property type="match status" value="1"/>
</dbReference>
<keyword evidence="3 5" id="KW-0418">Kinase</keyword>
<comment type="pathway">
    <text evidence="3">Cofactor biosynthesis; coenzyme A biosynthesis; CoA from (R)-pantothenate: step 5/5.</text>
</comment>
<keyword evidence="6" id="KW-1185">Reference proteome</keyword>
<evidence type="ECO:0000256" key="4">
    <source>
        <dbReference type="NCBIfam" id="TIGR00152"/>
    </source>
</evidence>
<dbReference type="RefSeq" id="WP_109057166.1">
    <property type="nucleotide sequence ID" value="NZ_QFFM01000013.1"/>
</dbReference>
<keyword evidence="3" id="KW-0808">Transferase</keyword>
<evidence type="ECO:0000256" key="2">
    <source>
        <dbReference type="ARBA" id="ARBA00022840"/>
    </source>
</evidence>
<dbReference type="CDD" id="cd02022">
    <property type="entry name" value="DPCK"/>
    <property type="match status" value="1"/>
</dbReference>
<keyword evidence="3" id="KW-0963">Cytoplasm</keyword>
<dbReference type="SUPFAM" id="SSF52540">
    <property type="entry name" value="P-loop containing nucleoside triphosphate hydrolases"/>
    <property type="match status" value="1"/>
</dbReference>
<name>A0A2U2N7X0_9BIFI</name>
<dbReference type="EMBL" id="QFFM01000013">
    <property type="protein sequence ID" value="PWG65286.1"/>
    <property type="molecule type" value="Genomic_DNA"/>
</dbReference>
<comment type="function">
    <text evidence="3">Catalyzes the phosphorylation of the 3'-hydroxyl group of dephosphocoenzyme A to form coenzyme A.</text>
</comment>
<dbReference type="OrthoDB" id="9812943at2"/>
<protein>
    <recommendedName>
        <fullName evidence="3 4">Dephospho-CoA kinase</fullName>
        <ecNumber evidence="3 4">2.7.1.24</ecNumber>
    </recommendedName>
    <alternativeName>
        <fullName evidence="3">Dephosphocoenzyme A kinase</fullName>
    </alternativeName>
</protein>
<accession>A0A2U2N7X0</accession>
<dbReference type="Proteomes" id="UP000245876">
    <property type="component" value="Unassembled WGS sequence"/>
</dbReference>
<dbReference type="Gene3D" id="3.40.50.300">
    <property type="entry name" value="P-loop containing nucleotide triphosphate hydrolases"/>
    <property type="match status" value="1"/>
</dbReference>
<dbReference type="GO" id="GO:0004140">
    <property type="term" value="F:dephospho-CoA kinase activity"/>
    <property type="evidence" value="ECO:0007669"/>
    <property type="project" value="UniProtKB-UniRule"/>
</dbReference>
<dbReference type="PROSITE" id="PS51219">
    <property type="entry name" value="DPCK"/>
    <property type="match status" value="1"/>
</dbReference>
<evidence type="ECO:0000313" key="5">
    <source>
        <dbReference type="EMBL" id="PWG65286.1"/>
    </source>
</evidence>
<evidence type="ECO:0000256" key="1">
    <source>
        <dbReference type="ARBA" id="ARBA00022741"/>
    </source>
</evidence>
<dbReference type="PANTHER" id="PTHR10695">
    <property type="entry name" value="DEPHOSPHO-COA KINASE-RELATED"/>
    <property type="match status" value="1"/>
</dbReference>
<evidence type="ECO:0000256" key="3">
    <source>
        <dbReference type="HAMAP-Rule" id="MF_00376"/>
    </source>
</evidence>
<comment type="similarity">
    <text evidence="3">Belongs to the CoaE family.</text>
</comment>
<dbReference type="HAMAP" id="MF_00376">
    <property type="entry name" value="Dephospho_CoA_kinase"/>
    <property type="match status" value="1"/>
</dbReference>
<reference evidence="5 6" key="1">
    <citation type="journal article" date="2018" name="Int. J. Syst. Evol. Microbiol.">
        <title>Bifidobacterium callitrichidarum sp. nov. from the faeces of the emperor tamarin (Saguinus imperator).</title>
        <authorList>
            <person name="Modesto M."/>
            <person name="Michelini S."/>
            <person name="Sansosti M.C."/>
            <person name="De Filippo C."/>
            <person name="Cavalieri D."/>
            <person name="Qvirist L."/>
            <person name="Andlid T."/>
            <person name="Spiezio C."/>
            <person name="Sandri C."/>
            <person name="Pascarelli S."/>
            <person name="Sgorbati B."/>
            <person name="Mattarelli P."/>
        </authorList>
    </citation>
    <scope>NUCLEOTIDE SEQUENCE [LARGE SCALE GENOMIC DNA]</scope>
    <source>
        <strain evidence="5 6">TRI 5</strain>
    </source>
</reference>
<comment type="subcellular location">
    <subcellularLocation>
        <location evidence="3">Cytoplasm</location>
    </subcellularLocation>
</comment>
<dbReference type="InterPro" id="IPR001977">
    <property type="entry name" value="Depp_CoAkinase"/>
</dbReference>
<dbReference type="InterPro" id="IPR027417">
    <property type="entry name" value="P-loop_NTPase"/>
</dbReference>
<dbReference type="NCBIfam" id="TIGR00152">
    <property type="entry name" value="dephospho-CoA kinase"/>
    <property type="match status" value="1"/>
</dbReference>
<dbReference type="EC" id="2.7.1.24" evidence="3 4"/>
<keyword evidence="2 3" id="KW-0067">ATP-binding</keyword>
<sequence length="216" mass="23690">MALMLRIGLTGGIAAGKSTVAARWRELGAVHIDYDALARQVVEPGGEALPRIAEAFGPESLNPDGTLNRAWVAGHIFGRDAEPGARERLDAIEHPLIYDEARWIEANAAAAAERSETDTTRPLIVVHDVPLLAEVINTIPFDFDHIVTVEAPIDVRVERMIADRGMTSDQAEARILHQSNEEERLAIADVVVDSTRPLQDMLAQADALYRQWALSM</sequence>
<comment type="caution">
    <text evidence="5">The sequence shown here is derived from an EMBL/GenBank/DDBJ whole genome shotgun (WGS) entry which is preliminary data.</text>
</comment>
<keyword evidence="3" id="KW-0173">Coenzyme A biosynthesis</keyword>
<dbReference type="AlphaFoldDB" id="A0A2U2N7X0"/>
<organism evidence="5 6">
    <name type="scientific">Bifidobacterium callitrichidarum</name>
    <dbReference type="NCBI Taxonomy" id="2052941"/>
    <lineage>
        <taxon>Bacteria</taxon>
        <taxon>Bacillati</taxon>
        <taxon>Actinomycetota</taxon>
        <taxon>Actinomycetes</taxon>
        <taxon>Bifidobacteriales</taxon>
        <taxon>Bifidobacteriaceae</taxon>
        <taxon>Bifidobacterium</taxon>
    </lineage>
</organism>
<dbReference type="Pfam" id="PF01121">
    <property type="entry name" value="CoaE"/>
    <property type="match status" value="1"/>
</dbReference>
<evidence type="ECO:0000313" key="6">
    <source>
        <dbReference type="Proteomes" id="UP000245876"/>
    </source>
</evidence>
<proteinExistence type="inferred from homology"/>
<dbReference type="GO" id="GO:0015937">
    <property type="term" value="P:coenzyme A biosynthetic process"/>
    <property type="evidence" value="ECO:0007669"/>
    <property type="project" value="UniProtKB-UniRule"/>
</dbReference>
<dbReference type="UniPathway" id="UPA00241">
    <property type="reaction ID" value="UER00356"/>
</dbReference>